<dbReference type="Gene3D" id="1.10.10.60">
    <property type="entry name" value="Homeodomain-like"/>
    <property type="match status" value="1"/>
</dbReference>
<dbReference type="Proteomes" id="UP000192582">
    <property type="component" value="Unassembled WGS sequence"/>
</dbReference>
<organism evidence="4 5">
    <name type="scientific">Deinococcus hopiensis KR-140</name>
    <dbReference type="NCBI Taxonomy" id="695939"/>
    <lineage>
        <taxon>Bacteria</taxon>
        <taxon>Thermotogati</taxon>
        <taxon>Deinococcota</taxon>
        <taxon>Deinococci</taxon>
        <taxon>Deinococcales</taxon>
        <taxon>Deinococcaceae</taxon>
        <taxon>Deinococcus</taxon>
    </lineage>
</organism>
<evidence type="ECO:0000256" key="2">
    <source>
        <dbReference type="PROSITE-ProRule" id="PRU00335"/>
    </source>
</evidence>
<dbReference type="GO" id="GO:0000976">
    <property type="term" value="F:transcription cis-regulatory region binding"/>
    <property type="evidence" value="ECO:0007669"/>
    <property type="project" value="TreeGrafter"/>
</dbReference>
<dbReference type="EMBL" id="FWWU01000007">
    <property type="protein sequence ID" value="SMB84241.1"/>
    <property type="molecule type" value="Genomic_DNA"/>
</dbReference>
<reference evidence="4 5" key="1">
    <citation type="submission" date="2017-04" db="EMBL/GenBank/DDBJ databases">
        <authorList>
            <person name="Afonso C.L."/>
            <person name="Miller P.J."/>
            <person name="Scott M.A."/>
            <person name="Spackman E."/>
            <person name="Goraichik I."/>
            <person name="Dimitrov K.M."/>
            <person name="Suarez D.L."/>
            <person name="Swayne D.E."/>
        </authorList>
    </citation>
    <scope>NUCLEOTIDE SEQUENCE [LARGE SCALE GENOMIC DNA]</scope>
    <source>
        <strain evidence="4 5">KR-140</strain>
    </source>
</reference>
<accession>A0A1W1UTW4</accession>
<feature type="domain" description="HTH tetR-type" evidence="3">
    <location>
        <begin position="12"/>
        <end position="72"/>
    </location>
</feature>
<name>A0A1W1UTW4_9DEIO</name>
<dbReference type="GO" id="GO:0003700">
    <property type="term" value="F:DNA-binding transcription factor activity"/>
    <property type="evidence" value="ECO:0007669"/>
    <property type="project" value="TreeGrafter"/>
</dbReference>
<dbReference type="PANTHER" id="PTHR30055:SF235">
    <property type="entry name" value="TRANSCRIPTIONAL REGULATORY PROTEIN"/>
    <property type="match status" value="1"/>
</dbReference>
<dbReference type="Gene3D" id="1.10.357.10">
    <property type="entry name" value="Tetracycline Repressor, domain 2"/>
    <property type="match status" value="1"/>
</dbReference>
<dbReference type="SUPFAM" id="SSF46689">
    <property type="entry name" value="Homeodomain-like"/>
    <property type="match status" value="1"/>
</dbReference>
<dbReference type="InterPro" id="IPR041678">
    <property type="entry name" value="TetR_C_16"/>
</dbReference>
<evidence type="ECO:0000313" key="5">
    <source>
        <dbReference type="Proteomes" id="UP000192582"/>
    </source>
</evidence>
<dbReference type="SUPFAM" id="SSF48498">
    <property type="entry name" value="Tetracyclin repressor-like, C-terminal domain"/>
    <property type="match status" value="1"/>
</dbReference>
<dbReference type="InterPro" id="IPR050109">
    <property type="entry name" value="HTH-type_TetR-like_transc_reg"/>
</dbReference>
<dbReference type="PROSITE" id="PS50977">
    <property type="entry name" value="HTH_TETR_2"/>
    <property type="match status" value="1"/>
</dbReference>
<dbReference type="OrthoDB" id="114223at2"/>
<dbReference type="InterPro" id="IPR036271">
    <property type="entry name" value="Tet_transcr_reg_TetR-rel_C_sf"/>
</dbReference>
<dbReference type="AlphaFoldDB" id="A0A1W1UTW4"/>
<evidence type="ECO:0000256" key="1">
    <source>
        <dbReference type="ARBA" id="ARBA00023125"/>
    </source>
</evidence>
<dbReference type="InterPro" id="IPR009057">
    <property type="entry name" value="Homeodomain-like_sf"/>
</dbReference>
<dbReference type="InterPro" id="IPR001647">
    <property type="entry name" value="HTH_TetR"/>
</dbReference>
<proteinExistence type="predicted"/>
<dbReference type="Pfam" id="PF00440">
    <property type="entry name" value="TetR_N"/>
    <property type="match status" value="1"/>
</dbReference>
<protein>
    <submittedName>
        <fullName evidence="4">Transcriptional regulator, TetR family</fullName>
    </submittedName>
</protein>
<sequence>MKRPGGRRPGNSETRQAILSTARESFARYGYAGTTIRAVATAAEVDPALVMHFFKTKDELFAACLSFPPDVLARMPAAFEGDPARIGERLTRTYFSLWEEPETGMALRAMLSSAVSHESAAQLLRGFLGAALLAPTAKYLPADAPHLRVALATAQLTGVALARYIVQVEAMVEVEFDALIHAVAPSVQRYLTGSYPPVS</sequence>
<feature type="DNA-binding region" description="H-T-H motif" evidence="2">
    <location>
        <begin position="35"/>
        <end position="54"/>
    </location>
</feature>
<dbReference type="Pfam" id="PF17920">
    <property type="entry name" value="TetR_C_16"/>
    <property type="match status" value="1"/>
</dbReference>
<gene>
    <name evidence="4" type="ORF">SAMN00790413_05044</name>
</gene>
<dbReference type="STRING" id="695939.SAMN00790413_05044"/>
<dbReference type="PANTHER" id="PTHR30055">
    <property type="entry name" value="HTH-TYPE TRANSCRIPTIONAL REGULATOR RUTR"/>
    <property type="match status" value="1"/>
</dbReference>
<keyword evidence="5" id="KW-1185">Reference proteome</keyword>
<evidence type="ECO:0000259" key="3">
    <source>
        <dbReference type="PROSITE" id="PS50977"/>
    </source>
</evidence>
<evidence type="ECO:0000313" key="4">
    <source>
        <dbReference type="EMBL" id="SMB84241.1"/>
    </source>
</evidence>
<keyword evidence="1 2" id="KW-0238">DNA-binding</keyword>